<reference evidence="2" key="1">
    <citation type="submission" date="2012-03" db="EMBL/GenBank/DDBJ databases">
        <title>Complete sequence of chromosome of Deinococcus peraridilitoris DSM 19664.</title>
        <authorList>
            <person name="Lucas S."/>
            <person name="Copeland A."/>
            <person name="Lapidus A."/>
            <person name="Glavina del Rio T."/>
            <person name="Dalin E."/>
            <person name="Tice H."/>
            <person name="Bruce D."/>
            <person name="Goodwin L."/>
            <person name="Pitluck S."/>
            <person name="Peters L."/>
            <person name="Mikhailova N."/>
            <person name="Lu M."/>
            <person name="Kyrpides N."/>
            <person name="Mavromatis K."/>
            <person name="Ivanova N."/>
            <person name="Brettin T."/>
            <person name="Detter J.C."/>
            <person name="Han C."/>
            <person name="Larimer F."/>
            <person name="Land M."/>
            <person name="Hauser L."/>
            <person name="Markowitz V."/>
            <person name="Cheng J.-F."/>
            <person name="Hugenholtz P."/>
            <person name="Woyke T."/>
            <person name="Wu D."/>
            <person name="Pukall R."/>
            <person name="Steenblock K."/>
            <person name="Brambilla E."/>
            <person name="Klenk H.-P."/>
            <person name="Eisen J.A."/>
        </authorList>
    </citation>
    <scope>NUCLEOTIDE SEQUENCE [LARGE SCALE GENOMIC DNA]</scope>
    <source>
        <strain evidence="2">DSM 19664 / LMG 22246 / CIP 109416 / KR-200</strain>
    </source>
</reference>
<dbReference type="OrthoDB" id="9806027at2"/>
<dbReference type="InterPro" id="IPR036412">
    <property type="entry name" value="HAD-like_sf"/>
</dbReference>
<gene>
    <name evidence="1" type="ordered locus">Deipe_2297</name>
</gene>
<dbReference type="EMBL" id="CP003382">
    <property type="protein sequence ID" value="AFZ67778.1"/>
    <property type="molecule type" value="Genomic_DNA"/>
</dbReference>
<dbReference type="PATRIC" id="fig|937777.3.peg.2298"/>
<accession>L0A1K5</accession>
<dbReference type="Gene3D" id="3.30.1240.10">
    <property type="match status" value="1"/>
</dbReference>
<keyword evidence="1" id="KW-0378">Hydrolase</keyword>
<dbReference type="HOGENOM" id="CLU_044146_0_2_0"/>
<dbReference type="AlphaFoldDB" id="L0A1K5"/>
<dbReference type="Pfam" id="PF08282">
    <property type="entry name" value="Hydrolase_3"/>
    <property type="match status" value="1"/>
</dbReference>
<dbReference type="PANTHER" id="PTHR10000">
    <property type="entry name" value="PHOSPHOSERINE PHOSPHATASE"/>
    <property type="match status" value="1"/>
</dbReference>
<organism evidence="1 2">
    <name type="scientific">Deinococcus peraridilitoris (strain DSM 19664 / LMG 22246 / CIP 109416 / KR-200)</name>
    <dbReference type="NCBI Taxonomy" id="937777"/>
    <lineage>
        <taxon>Bacteria</taxon>
        <taxon>Thermotogati</taxon>
        <taxon>Deinococcota</taxon>
        <taxon>Deinococci</taxon>
        <taxon>Deinococcales</taxon>
        <taxon>Deinococcaceae</taxon>
        <taxon>Deinococcus</taxon>
    </lineage>
</organism>
<dbReference type="eggNOG" id="COG0561">
    <property type="taxonomic scope" value="Bacteria"/>
</dbReference>
<dbReference type="PANTHER" id="PTHR10000:SF8">
    <property type="entry name" value="HAD SUPERFAMILY HYDROLASE-LIKE, TYPE 3"/>
    <property type="match status" value="1"/>
</dbReference>
<name>L0A1K5_DEIPD</name>
<dbReference type="GO" id="GO:0005829">
    <property type="term" value="C:cytosol"/>
    <property type="evidence" value="ECO:0007669"/>
    <property type="project" value="TreeGrafter"/>
</dbReference>
<dbReference type="Gene3D" id="3.40.50.1000">
    <property type="entry name" value="HAD superfamily/HAD-like"/>
    <property type="match status" value="1"/>
</dbReference>
<protein>
    <submittedName>
        <fullName evidence="1">HAD-superfamily hydrolase, subfamily IIB</fullName>
    </submittedName>
</protein>
<keyword evidence="2" id="KW-1185">Reference proteome</keyword>
<evidence type="ECO:0000313" key="2">
    <source>
        <dbReference type="Proteomes" id="UP000010467"/>
    </source>
</evidence>
<dbReference type="GO" id="GO:0000287">
    <property type="term" value="F:magnesium ion binding"/>
    <property type="evidence" value="ECO:0007669"/>
    <property type="project" value="TreeGrafter"/>
</dbReference>
<dbReference type="GO" id="GO:0016791">
    <property type="term" value="F:phosphatase activity"/>
    <property type="evidence" value="ECO:0007669"/>
    <property type="project" value="TreeGrafter"/>
</dbReference>
<dbReference type="Proteomes" id="UP000010467">
    <property type="component" value="Chromosome"/>
</dbReference>
<dbReference type="PROSITE" id="PS01228">
    <property type="entry name" value="COF_1"/>
    <property type="match status" value="1"/>
</dbReference>
<dbReference type="KEGG" id="dpd:Deipe_2297"/>
<dbReference type="InterPro" id="IPR023214">
    <property type="entry name" value="HAD_sf"/>
</dbReference>
<dbReference type="SUPFAM" id="SSF56784">
    <property type="entry name" value="HAD-like"/>
    <property type="match status" value="1"/>
</dbReference>
<dbReference type="RefSeq" id="WP_015236081.1">
    <property type="nucleotide sequence ID" value="NC_019793.1"/>
</dbReference>
<proteinExistence type="predicted"/>
<dbReference type="InterPro" id="IPR006379">
    <property type="entry name" value="HAD-SF_hydro_IIB"/>
</dbReference>
<dbReference type="STRING" id="937777.Deipe_2297"/>
<sequence length="263" mass="28912">MLLAFDLDGTIVTRDRQLPERIRQAILAARQAGHVVTVITGRHLKGTQAILDALEIDCHYGTCQGARVHGIGTDHHVELHLEDEVVQELLTRFGSDPRAEFFLSTRDTMFVRDPNAQGWAWARGEGQRLVAHGTYAGERAHKFIVVSEDAPKVQAELQARFPELAYYLWDDRFLEVVASGGTKGNALAHLAALHSVPREETIAFGDGVNDISMLQWAGRAIGVGHLSPGVAEVIDEHIPAPEELGVAHWLEQHLLAPALQPTN</sequence>
<evidence type="ECO:0000313" key="1">
    <source>
        <dbReference type="EMBL" id="AFZ67778.1"/>
    </source>
</evidence>
<dbReference type="NCBIfam" id="TIGR01484">
    <property type="entry name" value="HAD-SF-IIB"/>
    <property type="match status" value="1"/>
</dbReference>